<proteinExistence type="predicted"/>
<evidence type="ECO:0000256" key="2">
    <source>
        <dbReference type="ARBA" id="ARBA00022691"/>
    </source>
</evidence>
<dbReference type="InterPro" id="IPR050377">
    <property type="entry name" value="Radical_SAM_PqqE_MftC-like"/>
</dbReference>
<accession>A0A1G7LBK4</accession>
<sequence length="367" mass="41946">MLKKMVGKNKNIVHRKYADQHYSVLFNKKTGYFVRAEEKGYPEPLWAMHGPELLDISITNWCDQGCSFCYRKSTPKGNHMSLSDYKLIMEQAKEMDVFQVALGGGNPNQHPDFIEILETTVEHGIVPCYTTNGRGLTPDILKATKELCGSVAISAYEPYTEFRKHLEKLFEYGIKANVHFVTDSQTINTAIEWLRNPPAFLEGINSLIFLNYKPIGRKPDMTLLLKDKVKLKEFYGLVNQSKGALKIGFDSCSISGVVKYVNVNSEFYEGCDAGRFSAFVDENLRMMPCSFMTNTDWYGDLRTEKMIDIWQKNTYFKKYRNNILNNGCTSCAFQKTCMGGCPFIEELSQCDWKDERLGFSFAQSTPQ</sequence>
<keyword evidence="8" id="KW-1185">Reference proteome</keyword>
<dbReference type="GO" id="GO:0051536">
    <property type="term" value="F:iron-sulfur cluster binding"/>
    <property type="evidence" value="ECO:0007669"/>
    <property type="project" value="UniProtKB-KW"/>
</dbReference>
<keyword evidence="2" id="KW-0949">S-adenosyl-L-methionine</keyword>
<keyword evidence="5" id="KW-0411">Iron-sulfur</keyword>
<organism evidence="7 8">
    <name type="scientific">Cellulophaga baltica</name>
    <dbReference type="NCBI Taxonomy" id="76594"/>
    <lineage>
        <taxon>Bacteria</taxon>
        <taxon>Pseudomonadati</taxon>
        <taxon>Bacteroidota</taxon>
        <taxon>Flavobacteriia</taxon>
        <taxon>Flavobacteriales</taxon>
        <taxon>Flavobacteriaceae</taxon>
        <taxon>Cellulophaga</taxon>
    </lineage>
</organism>
<dbReference type="AlphaFoldDB" id="A0A1G7LBK4"/>
<dbReference type="InterPro" id="IPR023885">
    <property type="entry name" value="4Fe4S-binding_SPASM_dom"/>
</dbReference>
<feature type="domain" description="Radical SAM core" evidence="6">
    <location>
        <begin position="48"/>
        <end position="250"/>
    </location>
</feature>
<dbReference type="GO" id="GO:0046872">
    <property type="term" value="F:metal ion binding"/>
    <property type="evidence" value="ECO:0007669"/>
    <property type="project" value="UniProtKB-KW"/>
</dbReference>
<dbReference type="SUPFAM" id="SSF102114">
    <property type="entry name" value="Radical SAM enzymes"/>
    <property type="match status" value="1"/>
</dbReference>
<evidence type="ECO:0000256" key="5">
    <source>
        <dbReference type="ARBA" id="ARBA00023014"/>
    </source>
</evidence>
<dbReference type="Pfam" id="PF04055">
    <property type="entry name" value="Radical_SAM"/>
    <property type="match status" value="1"/>
</dbReference>
<evidence type="ECO:0000256" key="3">
    <source>
        <dbReference type="ARBA" id="ARBA00022723"/>
    </source>
</evidence>
<dbReference type="PANTHER" id="PTHR11228">
    <property type="entry name" value="RADICAL SAM DOMAIN PROTEIN"/>
    <property type="match status" value="1"/>
</dbReference>
<name>A0A1G7LBK4_9FLAO</name>
<evidence type="ECO:0000313" key="8">
    <source>
        <dbReference type="Proteomes" id="UP000182114"/>
    </source>
</evidence>
<keyword evidence="4" id="KW-0408">Iron</keyword>
<dbReference type="EMBL" id="FNBD01000017">
    <property type="protein sequence ID" value="SDF46907.1"/>
    <property type="molecule type" value="Genomic_DNA"/>
</dbReference>
<evidence type="ECO:0000256" key="4">
    <source>
        <dbReference type="ARBA" id="ARBA00023004"/>
    </source>
</evidence>
<dbReference type="PROSITE" id="PS51918">
    <property type="entry name" value="RADICAL_SAM"/>
    <property type="match status" value="1"/>
</dbReference>
<dbReference type="PANTHER" id="PTHR11228:SF7">
    <property type="entry name" value="PQQA PEPTIDE CYCLASE"/>
    <property type="match status" value="1"/>
</dbReference>
<dbReference type="Proteomes" id="UP000182114">
    <property type="component" value="Unassembled WGS sequence"/>
</dbReference>
<keyword evidence="3" id="KW-0479">Metal-binding</keyword>
<dbReference type="RefSeq" id="WP_074539395.1">
    <property type="nucleotide sequence ID" value="NZ_FNBD01000017.1"/>
</dbReference>
<reference evidence="8" key="1">
    <citation type="submission" date="2016-10" db="EMBL/GenBank/DDBJ databases">
        <authorList>
            <person name="Varghese N."/>
            <person name="Submissions S."/>
        </authorList>
    </citation>
    <scope>NUCLEOTIDE SEQUENCE [LARGE SCALE GENOMIC DNA]</scope>
    <source>
        <strain evidence="8">DSM 24729</strain>
    </source>
</reference>
<dbReference type="NCBIfam" id="TIGR04085">
    <property type="entry name" value="rSAM_more_4Fe4S"/>
    <property type="match status" value="1"/>
</dbReference>
<dbReference type="SFLD" id="SFLDS00029">
    <property type="entry name" value="Radical_SAM"/>
    <property type="match status" value="1"/>
</dbReference>
<dbReference type="InterPro" id="IPR013785">
    <property type="entry name" value="Aldolase_TIM"/>
</dbReference>
<evidence type="ECO:0000259" key="6">
    <source>
        <dbReference type="PROSITE" id="PS51918"/>
    </source>
</evidence>
<protein>
    <submittedName>
        <fullName evidence="7">Radical SAM additional 4Fe4S-binding SPASM domain-containing protein</fullName>
    </submittedName>
</protein>
<dbReference type="Gene3D" id="3.20.20.70">
    <property type="entry name" value="Aldolase class I"/>
    <property type="match status" value="1"/>
</dbReference>
<gene>
    <name evidence="7" type="ORF">SAMN04487992_1172</name>
</gene>
<comment type="cofactor">
    <cofactor evidence="1">
        <name>[4Fe-4S] cluster</name>
        <dbReference type="ChEBI" id="CHEBI:49883"/>
    </cofactor>
</comment>
<evidence type="ECO:0000313" key="7">
    <source>
        <dbReference type="EMBL" id="SDF46907.1"/>
    </source>
</evidence>
<dbReference type="SFLD" id="SFLDG01067">
    <property type="entry name" value="SPASM/twitch_domain_containing"/>
    <property type="match status" value="1"/>
</dbReference>
<dbReference type="CDD" id="cd01335">
    <property type="entry name" value="Radical_SAM"/>
    <property type="match status" value="1"/>
</dbReference>
<dbReference type="InterPro" id="IPR007197">
    <property type="entry name" value="rSAM"/>
</dbReference>
<dbReference type="GO" id="GO:0003824">
    <property type="term" value="F:catalytic activity"/>
    <property type="evidence" value="ECO:0007669"/>
    <property type="project" value="InterPro"/>
</dbReference>
<evidence type="ECO:0000256" key="1">
    <source>
        <dbReference type="ARBA" id="ARBA00001966"/>
    </source>
</evidence>
<dbReference type="InterPro" id="IPR058240">
    <property type="entry name" value="rSAM_sf"/>
</dbReference>